<protein>
    <submittedName>
        <fullName evidence="1">Uncharacterized protein</fullName>
    </submittedName>
</protein>
<sequence>MIGDMLSPRGLKASIAGAEGSSARVETMPESRRWVRRMRCWRCRTNASVLPEIMKSYEALMLASDGNDIAVVYINVRA</sequence>
<evidence type="ECO:0000313" key="2">
    <source>
        <dbReference type="Proteomes" id="UP001600888"/>
    </source>
</evidence>
<keyword evidence="2" id="KW-1185">Reference proteome</keyword>
<name>A0ABR4EVC1_9PEZI</name>
<organism evidence="1 2">
    <name type="scientific">Diaporthe vaccinii</name>
    <dbReference type="NCBI Taxonomy" id="105482"/>
    <lineage>
        <taxon>Eukaryota</taxon>
        <taxon>Fungi</taxon>
        <taxon>Dikarya</taxon>
        <taxon>Ascomycota</taxon>
        <taxon>Pezizomycotina</taxon>
        <taxon>Sordariomycetes</taxon>
        <taxon>Sordariomycetidae</taxon>
        <taxon>Diaporthales</taxon>
        <taxon>Diaporthaceae</taxon>
        <taxon>Diaporthe</taxon>
        <taxon>Diaporthe eres species complex</taxon>
    </lineage>
</organism>
<dbReference type="Proteomes" id="UP001600888">
    <property type="component" value="Unassembled WGS sequence"/>
</dbReference>
<evidence type="ECO:0000313" key="1">
    <source>
        <dbReference type="EMBL" id="KAL2286402.1"/>
    </source>
</evidence>
<comment type="caution">
    <text evidence="1">The sequence shown here is derived from an EMBL/GenBank/DDBJ whole genome shotgun (WGS) entry which is preliminary data.</text>
</comment>
<reference evidence="1 2" key="1">
    <citation type="submission" date="2024-03" db="EMBL/GenBank/DDBJ databases">
        <title>A high-quality draft genome sequence of Diaporthe vaccinii, a causative agent of upright dieback and viscid rot disease in cranberry plants.</title>
        <authorList>
            <person name="Sarrasin M."/>
            <person name="Lang B.F."/>
            <person name="Burger G."/>
        </authorList>
    </citation>
    <scope>NUCLEOTIDE SEQUENCE [LARGE SCALE GENOMIC DNA]</scope>
    <source>
        <strain evidence="1 2">IS7</strain>
    </source>
</reference>
<dbReference type="EMBL" id="JBAWTH010000025">
    <property type="protein sequence ID" value="KAL2286402.1"/>
    <property type="molecule type" value="Genomic_DNA"/>
</dbReference>
<proteinExistence type="predicted"/>
<gene>
    <name evidence="1" type="ORF">FJTKL_07159</name>
</gene>
<accession>A0ABR4EVC1</accession>